<evidence type="ECO:0000313" key="2">
    <source>
        <dbReference type="RefSeq" id="XP_052125437.1"/>
    </source>
</evidence>
<dbReference type="RefSeq" id="XP_052125437.1">
    <property type="nucleotide sequence ID" value="XM_052269477.1"/>
</dbReference>
<dbReference type="Proteomes" id="UP000504606">
    <property type="component" value="Unplaced"/>
</dbReference>
<reference evidence="2" key="1">
    <citation type="submission" date="2025-08" db="UniProtKB">
        <authorList>
            <consortium name="RefSeq"/>
        </authorList>
    </citation>
    <scope>IDENTIFICATION</scope>
    <source>
        <tissue evidence="2">Whole organism</tissue>
    </source>
</reference>
<accession>A0A9C6U8A7</accession>
<proteinExistence type="predicted"/>
<keyword evidence="1" id="KW-1185">Reference proteome</keyword>
<dbReference type="GeneID" id="127749792"/>
<dbReference type="KEGG" id="foc:127749792"/>
<evidence type="ECO:0000313" key="1">
    <source>
        <dbReference type="Proteomes" id="UP000504606"/>
    </source>
</evidence>
<protein>
    <submittedName>
        <fullName evidence="2">Uncharacterized protein LOC127749792</fullName>
    </submittedName>
</protein>
<gene>
    <name evidence="2" type="primary">LOC127749792</name>
</gene>
<name>A0A9C6U8A7_FRAOC</name>
<sequence>MCRVHWSTKRLDWSGLRAVEEYGVHGVQSENAECCRSERAEYTGVHPEYSRSTRRTCDKNSRSTIGEHLEYILACTQEPPSHPPLGPEAIQLHLENQFNKLRKLPFTSNQRNILIFMEGWSLDQGEPNFATN</sequence>
<organism evidence="1 2">
    <name type="scientific">Frankliniella occidentalis</name>
    <name type="common">Western flower thrips</name>
    <name type="synonym">Euthrips occidentalis</name>
    <dbReference type="NCBI Taxonomy" id="133901"/>
    <lineage>
        <taxon>Eukaryota</taxon>
        <taxon>Metazoa</taxon>
        <taxon>Ecdysozoa</taxon>
        <taxon>Arthropoda</taxon>
        <taxon>Hexapoda</taxon>
        <taxon>Insecta</taxon>
        <taxon>Pterygota</taxon>
        <taxon>Neoptera</taxon>
        <taxon>Paraneoptera</taxon>
        <taxon>Thysanoptera</taxon>
        <taxon>Terebrantia</taxon>
        <taxon>Thripoidea</taxon>
        <taxon>Thripidae</taxon>
        <taxon>Frankliniella</taxon>
    </lineage>
</organism>
<dbReference type="AlphaFoldDB" id="A0A9C6U8A7"/>